<dbReference type="Proteomes" id="UP000281708">
    <property type="component" value="Unassembled WGS sequence"/>
</dbReference>
<dbReference type="PANTHER" id="PTHR30532:SF24">
    <property type="entry name" value="FERRIC ENTEROBACTIN-BINDING PERIPLASMIC PROTEIN FEPB"/>
    <property type="match status" value="1"/>
</dbReference>
<feature type="signal peptide" evidence="5">
    <location>
        <begin position="1"/>
        <end position="20"/>
    </location>
</feature>
<evidence type="ECO:0000256" key="3">
    <source>
        <dbReference type="ARBA" id="ARBA00022448"/>
    </source>
</evidence>
<dbReference type="GO" id="GO:1901678">
    <property type="term" value="P:iron coordination entity transport"/>
    <property type="evidence" value="ECO:0007669"/>
    <property type="project" value="UniProtKB-ARBA"/>
</dbReference>
<proteinExistence type="inferred from homology"/>
<feature type="domain" description="Fe/B12 periplasmic-binding" evidence="6">
    <location>
        <begin position="68"/>
        <end position="345"/>
    </location>
</feature>
<dbReference type="PROSITE" id="PS51257">
    <property type="entry name" value="PROKAR_LIPOPROTEIN"/>
    <property type="match status" value="1"/>
</dbReference>
<protein>
    <submittedName>
        <fullName evidence="7">Iron-siderophore ABC transporter substrate-binding protein</fullName>
    </submittedName>
</protein>
<evidence type="ECO:0000256" key="4">
    <source>
        <dbReference type="ARBA" id="ARBA00022729"/>
    </source>
</evidence>
<keyword evidence="3" id="KW-0813">Transport</keyword>
<dbReference type="GO" id="GO:0030288">
    <property type="term" value="C:outer membrane-bounded periplasmic space"/>
    <property type="evidence" value="ECO:0007669"/>
    <property type="project" value="TreeGrafter"/>
</dbReference>
<evidence type="ECO:0000256" key="2">
    <source>
        <dbReference type="ARBA" id="ARBA00008814"/>
    </source>
</evidence>
<reference evidence="7 8" key="1">
    <citation type="submission" date="2018-10" db="EMBL/GenBank/DDBJ databases">
        <title>Marmoricola sp. 4Q3S-7 whole genome shotgun sequence.</title>
        <authorList>
            <person name="Li F."/>
        </authorList>
    </citation>
    <scope>NUCLEOTIDE SEQUENCE [LARGE SCALE GENOMIC DNA]</scope>
    <source>
        <strain evidence="7 8">4Q3S-7</strain>
    </source>
</reference>
<dbReference type="SUPFAM" id="SSF53807">
    <property type="entry name" value="Helical backbone' metal receptor"/>
    <property type="match status" value="1"/>
</dbReference>
<gene>
    <name evidence="7" type="ORF">D9V37_08700</name>
</gene>
<dbReference type="CDD" id="cd01146">
    <property type="entry name" value="FhuD"/>
    <property type="match status" value="1"/>
</dbReference>
<comment type="caution">
    <text evidence="7">The sequence shown here is derived from an EMBL/GenBank/DDBJ whole genome shotgun (WGS) entry which is preliminary data.</text>
</comment>
<dbReference type="InterPro" id="IPR051313">
    <property type="entry name" value="Bact_iron-sidero_bind"/>
</dbReference>
<dbReference type="OrthoDB" id="1846031at2"/>
<dbReference type="PANTHER" id="PTHR30532">
    <property type="entry name" value="IRON III DICITRATE-BINDING PERIPLASMIC PROTEIN"/>
    <property type="match status" value="1"/>
</dbReference>
<sequence>MRLRRSSAAVLAALALAATAACSSGPTDSAAAGPTKSTTAAGGVEKGAFPVTITDSLGSVTIKSEPQRVATVGWADADNALALGVVPVGATKITYGGNANGSTPWFDAALEKMGGTQPTRYADTDGVDFDAIAKLSPDLILATSSGVSKADYAKLSKIAPVVAWKGAAFGTPWQTQTEMVGQALGRPAAAKKLVATAEAEIDAFKEANPALSETSAAMPYFDVKDTSQIGFYTTRDLRPQMLNQLGFSTPSVVEKLSKGSSSFYESISSERASSVDAGVLVSYDDPKGTEKKVLADKLWSQIPAIKSGATVWLADRGDSLSMSLPTPLAMPYFLKTIGPDLAAAAKKAQG</sequence>
<name>A0A3L8P4E1_9ACTN</name>
<accession>A0A3L8P4E1</accession>
<dbReference type="Pfam" id="PF01497">
    <property type="entry name" value="Peripla_BP_2"/>
    <property type="match status" value="1"/>
</dbReference>
<feature type="chain" id="PRO_5038578815" evidence="5">
    <location>
        <begin position="21"/>
        <end position="350"/>
    </location>
</feature>
<evidence type="ECO:0000313" key="7">
    <source>
        <dbReference type="EMBL" id="RLV49944.1"/>
    </source>
</evidence>
<dbReference type="AlphaFoldDB" id="A0A3L8P4E1"/>
<evidence type="ECO:0000313" key="8">
    <source>
        <dbReference type="Proteomes" id="UP000281708"/>
    </source>
</evidence>
<evidence type="ECO:0000256" key="5">
    <source>
        <dbReference type="SAM" id="SignalP"/>
    </source>
</evidence>
<keyword evidence="8" id="KW-1185">Reference proteome</keyword>
<evidence type="ECO:0000259" key="6">
    <source>
        <dbReference type="PROSITE" id="PS50983"/>
    </source>
</evidence>
<dbReference type="EMBL" id="RDBE01000006">
    <property type="protein sequence ID" value="RLV49944.1"/>
    <property type="molecule type" value="Genomic_DNA"/>
</dbReference>
<organism evidence="7 8">
    <name type="scientific">Nocardioides mangrovicus</name>
    <dbReference type="NCBI Taxonomy" id="2478913"/>
    <lineage>
        <taxon>Bacteria</taxon>
        <taxon>Bacillati</taxon>
        <taxon>Actinomycetota</taxon>
        <taxon>Actinomycetes</taxon>
        <taxon>Propionibacteriales</taxon>
        <taxon>Nocardioidaceae</taxon>
        <taxon>Nocardioides</taxon>
    </lineage>
</organism>
<dbReference type="PROSITE" id="PS50983">
    <property type="entry name" value="FE_B12_PBP"/>
    <property type="match status" value="1"/>
</dbReference>
<comment type="subcellular location">
    <subcellularLocation>
        <location evidence="1">Cell envelope</location>
    </subcellularLocation>
</comment>
<dbReference type="RefSeq" id="WP_121805708.1">
    <property type="nucleotide sequence ID" value="NZ_RDBE01000006.1"/>
</dbReference>
<keyword evidence="4 5" id="KW-0732">Signal</keyword>
<dbReference type="InterPro" id="IPR002491">
    <property type="entry name" value="ABC_transptr_periplasmic_BD"/>
</dbReference>
<dbReference type="Gene3D" id="3.40.50.1980">
    <property type="entry name" value="Nitrogenase molybdenum iron protein domain"/>
    <property type="match status" value="2"/>
</dbReference>
<evidence type="ECO:0000256" key="1">
    <source>
        <dbReference type="ARBA" id="ARBA00004196"/>
    </source>
</evidence>
<comment type="similarity">
    <text evidence="2">Belongs to the bacterial solute-binding protein 8 family.</text>
</comment>